<sequence>MKHHLIRYKTKPERADENERLVKAVFQELRDKSPDGVRYMTWRSDDGTFVHLVETETEAHADIITGLAAFEAFQNGIRDRCSERPHRAEMTVVGHYRMLDE</sequence>
<proteinExistence type="predicted"/>
<evidence type="ECO:0008006" key="3">
    <source>
        <dbReference type="Google" id="ProtNLM"/>
    </source>
</evidence>
<dbReference type="STRING" id="1165689.SAMN02927914_03766"/>
<dbReference type="EMBL" id="FMXM01000011">
    <property type="protein sequence ID" value="SDA86167.1"/>
    <property type="molecule type" value="Genomic_DNA"/>
</dbReference>
<dbReference type="SUPFAM" id="SSF54909">
    <property type="entry name" value="Dimeric alpha+beta barrel"/>
    <property type="match status" value="1"/>
</dbReference>
<dbReference type="Proteomes" id="UP000198588">
    <property type="component" value="Unassembled WGS sequence"/>
</dbReference>
<dbReference type="OrthoDB" id="7191978at2"/>
<reference evidence="1 2" key="1">
    <citation type="submission" date="2016-10" db="EMBL/GenBank/DDBJ databases">
        <authorList>
            <person name="de Groot N.N."/>
        </authorList>
    </citation>
    <scope>NUCLEOTIDE SEQUENCE [LARGE SCALE GENOMIC DNA]</scope>
    <source>
        <strain evidence="1 2">CGMCC 1.12097</strain>
    </source>
</reference>
<evidence type="ECO:0000313" key="1">
    <source>
        <dbReference type="EMBL" id="SDA86167.1"/>
    </source>
</evidence>
<accession>A0A1G5YVN6</accession>
<dbReference type="RefSeq" id="WP_091580452.1">
    <property type="nucleotide sequence ID" value="NZ_FMXM01000011.1"/>
</dbReference>
<organism evidence="1 2">
    <name type="scientific">Mesorhizobium qingshengii</name>
    <dbReference type="NCBI Taxonomy" id="1165689"/>
    <lineage>
        <taxon>Bacteria</taxon>
        <taxon>Pseudomonadati</taxon>
        <taxon>Pseudomonadota</taxon>
        <taxon>Alphaproteobacteria</taxon>
        <taxon>Hyphomicrobiales</taxon>
        <taxon>Phyllobacteriaceae</taxon>
        <taxon>Mesorhizobium</taxon>
    </lineage>
</organism>
<dbReference type="AlphaFoldDB" id="A0A1G5YVN6"/>
<protein>
    <recommendedName>
        <fullName evidence="3">ABM domain-containing protein</fullName>
    </recommendedName>
</protein>
<evidence type="ECO:0000313" key="2">
    <source>
        <dbReference type="Proteomes" id="UP000198588"/>
    </source>
</evidence>
<gene>
    <name evidence="1" type="ORF">SAMN02927914_03766</name>
</gene>
<name>A0A1G5YVN6_9HYPH</name>
<dbReference type="InterPro" id="IPR011008">
    <property type="entry name" value="Dimeric_a/b-barrel"/>
</dbReference>